<dbReference type="AlphaFoldDB" id="A0A7G9LDR4"/>
<accession>A0A7G9LDR4</accession>
<dbReference type="KEGG" id="ppec:H9W90_06505"/>
<dbReference type="RefSeq" id="WP_187483638.1">
    <property type="nucleotide sequence ID" value="NZ_CP060695.1"/>
</dbReference>
<organism evidence="1 2">
    <name type="scientific">Polaribacter pectinis</name>
    <dbReference type="NCBI Taxonomy" id="2738844"/>
    <lineage>
        <taxon>Bacteria</taxon>
        <taxon>Pseudomonadati</taxon>
        <taxon>Bacteroidota</taxon>
        <taxon>Flavobacteriia</taxon>
        <taxon>Flavobacteriales</taxon>
        <taxon>Flavobacteriaceae</taxon>
    </lineage>
</organism>
<sequence>MKSKYFGIFTKEKYNIPNPNEIIKLFIKDNIFKETVSGKILEQKKTNEKNGFEFRVGFNLNEREYYYTFELVSEVYSFMMTYFTGSLKIHLILFQRDFEIENYGLSEKKKKKKAKKIFDKLFFQLTDKKDIALNENKIDTNVIEKRFNSLKREQNKLIESLKFEEEILNNYLLGKKDFFTRELLDQNQLLLKIFEFEKKLSILIGLNKKFQFEYDDIFTPKPKAKLIYEEYSHEFHSLKQIEFIENQITSIEKVNRAFVKSLFDFFSNKLKIKTPSGKLFGEIINDYFSHNFSIIKLNGSEGDSHDDKIKKIEKDWEIFTN</sequence>
<protein>
    <submittedName>
        <fullName evidence="1">Uncharacterized protein</fullName>
    </submittedName>
</protein>
<dbReference type="Proteomes" id="UP000515808">
    <property type="component" value="Chromosome"/>
</dbReference>
<evidence type="ECO:0000313" key="1">
    <source>
        <dbReference type="EMBL" id="QNM86763.1"/>
    </source>
</evidence>
<keyword evidence="2" id="KW-1185">Reference proteome</keyword>
<reference evidence="1 2" key="1">
    <citation type="submission" date="2020-08" db="EMBL/GenBank/DDBJ databases">
        <title>Polaribacter sp. L12M9 isolated from gut of the Korean scallop.</title>
        <authorList>
            <person name="Jeong Y.S."/>
        </authorList>
    </citation>
    <scope>NUCLEOTIDE SEQUENCE [LARGE SCALE GENOMIC DNA]</scope>
    <source>
        <strain evidence="1 2">L12M9</strain>
    </source>
</reference>
<name>A0A7G9LDR4_9FLAO</name>
<proteinExistence type="predicted"/>
<gene>
    <name evidence="1" type="ORF">H9W90_06505</name>
</gene>
<evidence type="ECO:0000313" key="2">
    <source>
        <dbReference type="Proteomes" id="UP000515808"/>
    </source>
</evidence>
<dbReference type="EMBL" id="CP060695">
    <property type="protein sequence ID" value="QNM86763.1"/>
    <property type="molecule type" value="Genomic_DNA"/>
</dbReference>